<dbReference type="HOGENOM" id="CLU_939767_0_0_7"/>
<dbReference type="KEGG" id="scu:SCE1572_37725"/>
<proteinExistence type="predicted"/>
<sequence length="352" mass="39852">MLSLWVSLNMAPLTDIRTATHVAFDAPTAEQLLRIGATRIVLASDRLLTGPSHPSPLEHVRQRQIWWNSDELWDDLYSSETRWELPVITWVSPSLHERVNLWRTCSWLRDVGLACDDILILELEPVIRSRARSHEGSKRPFDCSQSVSDHPDDTLLARIEKASPWPPEHYARAVRLWNSYVDEDPLSFVESCSAGVEGFPELAPLWAFLSSFFPRRTTEGALRLSRFDEITLSRLSSDWQTPAGVAAQKSETLVDMWHLLFCTGDLFLPRRLEHWADHDSSAVVERGPGPKPPGADYPMLSSVYRLTERGMRLRDKGLDQLTAAPRLPIAGTEAYSPSAPWVLLEDGRLARL</sequence>
<evidence type="ECO:0000313" key="2">
    <source>
        <dbReference type="Proteomes" id="UP000014803"/>
    </source>
</evidence>
<organism evidence="1 2">
    <name type="scientific">Sorangium cellulosum So0157-2</name>
    <dbReference type="NCBI Taxonomy" id="1254432"/>
    <lineage>
        <taxon>Bacteria</taxon>
        <taxon>Pseudomonadati</taxon>
        <taxon>Myxococcota</taxon>
        <taxon>Polyangia</taxon>
        <taxon>Polyangiales</taxon>
        <taxon>Polyangiaceae</taxon>
        <taxon>Sorangium</taxon>
    </lineage>
</organism>
<name>S4Y2L4_SORCE</name>
<evidence type="ECO:0000313" key="1">
    <source>
        <dbReference type="EMBL" id="AGP39737.1"/>
    </source>
</evidence>
<dbReference type="Proteomes" id="UP000014803">
    <property type="component" value="Chromosome"/>
</dbReference>
<dbReference type="PATRIC" id="fig|1254432.3.peg.8551"/>
<protein>
    <submittedName>
        <fullName evidence="1">Uncharacterized protein</fullName>
    </submittedName>
</protein>
<dbReference type="AlphaFoldDB" id="S4Y2L4"/>
<dbReference type="eggNOG" id="ENOG5032C5H">
    <property type="taxonomic scope" value="Bacteria"/>
</dbReference>
<gene>
    <name evidence="1" type="ORF">SCE1572_37725</name>
</gene>
<dbReference type="EMBL" id="CP003969">
    <property type="protein sequence ID" value="AGP39737.1"/>
    <property type="molecule type" value="Genomic_DNA"/>
</dbReference>
<reference evidence="1 2" key="1">
    <citation type="journal article" date="2013" name="Sci. Rep.">
        <title>Extraordinary expansion of a Sorangium cellulosum genome from an alkaline milieu.</title>
        <authorList>
            <person name="Han K."/>
            <person name="Li Z.F."/>
            <person name="Peng R."/>
            <person name="Zhu L.P."/>
            <person name="Zhou T."/>
            <person name="Wang L.G."/>
            <person name="Li S.G."/>
            <person name="Zhang X.B."/>
            <person name="Hu W."/>
            <person name="Wu Z.H."/>
            <person name="Qin N."/>
            <person name="Li Y.Z."/>
        </authorList>
    </citation>
    <scope>NUCLEOTIDE SEQUENCE [LARGE SCALE GENOMIC DNA]</scope>
    <source>
        <strain evidence="1 2">So0157-2</strain>
    </source>
</reference>
<accession>S4Y2L4</accession>